<evidence type="ECO:0000256" key="9">
    <source>
        <dbReference type="ARBA" id="ARBA00023136"/>
    </source>
</evidence>
<feature type="compositionally biased region" description="Polar residues" evidence="11">
    <location>
        <begin position="656"/>
        <end position="667"/>
    </location>
</feature>
<feature type="transmembrane region" description="Helical" evidence="12">
    <location>
        <begin position="357"/>
        <end position="379"/>
    </location>
</feature>
<dbReference type="InterPro" id="IPR011009">
    <property type="entry name" value="Kinase-like_dom_sf"/>
</dbReference>
<dbReference type="CDD" id="cd14066">
    <property type="entry name" value="STKc_IRAK"/>
    <property type="match status" value="1"/>
</dbReference>
<evidence type="ECO:0000256" key="1">
    <source>
        <dbReference type="ARBA" id="ARBA00004479"/>
    </source>
</evidence>
<dbReference type="InterPro" id="IPR013210">
    <property type="entry name" value="LRR_N_plant-typ"/>
</dbReference>
<keyword evidence="6" id="KW-0732">Signal</keyword>
<dbReference type="FunFam" id="3.80.10.10:FF:000275">
    <property type="entry name" value="Leucine-rich repeat receptor-like protein kinase"/>
    <property type="match status" value="1"/>
</dbReference>
<dbReference type="Pfam" id="PF13855">
    <property type="entry name" value="LRR_8"/>
    <property type="match status" value="1"/>
</dbReference>
<dbReference type="PROSITE" id="PS50011">
    <property type="entry name" value="PROTEIN_KINASE_DOM"/>
    <property type="match status" value="1"/>
</dbReference>
<dbReference type="OrthoDB" id="346907at2759"/>
<evidence type="ECO:0000256" key="6">
    <source>
        <dbReference type="ARBA" id="ARBA00022729"/>
    </source>
</evidence>
<evidence type="ECO:0000256" key="11">
    <source>
        <dbReference type="SAM" id="MobiDB-lite"/>
    </source>
</evidence>
<feature type="domain" description="Protein kinase" evidence="13">
    <location>
        <begin position="489"/>
        <end position="796"/>
    </location>
</feature>
<organism evidence="14 15">
    <name type="scientific">Coffea arabica</name>
    <name type="common">Arabian coffee</name>
    <dbReference type="NCBI Taxonomy" id="13443"/>
    <lineage>
        <taxon>Eukaryota</taxon>
        <taxon>Viridiplantae</taxon>
        <taxon>Streptophyta</taxon>
        <taxon>Embryophyta</taxon>
        <taxon>Tracheophyta</taxon>
        <taxon>Spermatophyta</taxon>
        <taxon>Magnoliopsida</taxon>
        <taxon>eudicotyledons</taxon>
        <taxon>Gunneridae</taxon>
        <taxon>Pentapetalae</taxon>
        <taxon>asterids</taxon>
        <taxon>lamiids</taxon>
        <taxon>Gentianales</taxon>
        <taxon>Rubiaceae</taxon>
        <taxon>Ixoroideae</taxon>
        <taxon>Gardenieae complex</taxon>
        <taxon>Bertiereae - Coffeeae clade</taxon>
        <taxon>Coffeeae</taxon>
        <taxon>Coffea</taxon>
    </lineage>
</organism>
<feature type="compositionally biased region" description="Polar residues" evidence="11">
    <location>
        <begin position="459"/>
        <end position="469"/>
    </location>
</feature>
<dbReference type="PRINTS" id="PR00019">
    <property type="entry name" value="LEURICHRPT"/>
</dbReference>
<keyword evidence="8 12" id="KW-1133">Transmembrane helix</keyword>
<feature type="region of interest" description="Disordered" evidence="11">
    <location>
        <begin position="431"/>
        <end position="470"/>
    </location>
</feature>
<evidence type="ECO:0000259" key="13">
    <source>
        <dbReference type="PROSITE" id="PS50011"/>
    </source>
</evidence>
<accession>A0A6P6TBG9</accession>
<evidence type="ECO:0000256" key="2">
    <source>
        <dbReference type="ARBA" id="ARBA00009592"/>
    </source>
</evidence>
<feature type="transmembrane region" description="Helical" evidence="12">
    <location>
        <begin position="21"/>
        <end position="42"/>
    </location>
</feature>
<proteinExistence type="inferred from homology"/>
<keyword evidence="3" id="KW-0597">Phosphoprotein</keyword>
<dbReference type="RefSeq" id="XP_027075242.1">
    <property type="nucleotide sequence ID" value="XM_027219441.2"/>
</dbReference>
<dbReference type="Gene3D" id="3.30.200.20">
    <property type="entry name" value="Phosphorylase Kinase, domain 1"/>
    <property type="match status" value="1"/>
</dbReference>
<feature type="region of interest" description="Disordered" evidence="11">
    <location>
        <begin position="330"/>
        <end position="350"/>
    </location>
</feature>
<evidence type="ECO:0000256" key="3">
    <source>
        <dbReference type="ARBA" id="ARBA00022553"/>
    </source>
</evidence>
<dbReference type="GO" id="GO:0004672">
    <property type="term" value="F:protein kinase activity"/>
    <property type="evidence" value="ECO:0007669"/>
    <property type="project" value="InterPro"/>
</dbReference>
<evidence type="ECO:0000256" key="5">
    <source>
        <dbReference type="ARBA" id="ARBA00022692"/>
    </source>
</evidence>
<reference evidence="15" key="2">
    <citation type="submission" date="2025-08" db="UniProtKB">
        <authorList>
            <consortium name="RefSeq"/>
        </authorList>
    </citation>
    <scope>IDENTIFICATION</scope>
    <source>
        <tissue evidence="15">Leaves</tissue>
    </source>
</reference>
<evidence type="ECO:0000256" key="4">
    <source>
        <dbReference type="ARBA" id="ARBA00022614"/>
    </source>
</evidence>
<dbReference type="Pfam" id="PF00069">
    <property type="entry name" value="Pkinase"/>
    <property type="match status" value="1"/>
</dbReference>
<keyword evidence="7" id="KW-0677">Repeat</keyword>
<sequence length="807" mass="86733">MMSSSSSSSSSASCKTSDLHLWWRVIALVLLLLLEIQFSAGLNVDGVLLLSLKYSILKDPLGVLQSWDFHNETPCSWKGVTCGKPGSPEANRVTNLSLPNSQLLGSLPANLGMIPHLTSLDLSNNSINGSLPLYLFRASQLRVLDFSNNLISGRLPENIGGLKSLQLLNLSENALAGNIPEKLSALSNLTVISLKNNYFYGTLPGGFESVQFLDLSFNLVNGSLPSNFGGSGFRYLNLSFNRFSGEIPPEFGDNFPSNATVDLSFNNFTGEIPDSSVFLSQDVKSFSGNPELCGLPLKNLCPIPSSIDTQPNTSAPTSPPAIAAIPKTVDSSPAALSPGGAAEPSPQRGGGMRITTIVGIVVGDIAGIGILASVFIYVYQLKKRKSIKSSIKKEAESAKDFDWASSSSSSSSASSGEYNWLRAWTCLRKQRQEEDGEETSQATNSESEDQEDLRGGGQENNASLQQGQKNGALVTVDGEKELELETLLKASAYILGATGSSIMYKAVLEDGTALAVRRIGESGMERFRDFENQIRVIAKLVHPNLVKIRGFYWGADEKLIIYDFVPNGSLANARHRKAGSSPCPVPWEMRLKIAKGVARGLCYIHDKKHVHGNLKPNNILLGVDMEPKIGDFGLERLVAGDNSSKAGGSSRIFGSKRSTASRDSFQDLSFGPTPSPSPSTLGISPYHAPESLRSIKPNPKWDVFAFGVVLLELLTAKIVVSDETGPGPGPITGATALDDEEKNKVLKMADVAIRADLEGKEEALLALLKVGYSCISTVPQKRPTMKEVLQALDKFPSSSSSSYYYGH</sequence>
<dbReference type="AlphaFoldDB" id="A0A6P6TBG9"/>
<reference evidence="14" key="1">
    <citation type="journal article" date="2025" name="Foods">
        <title>Unveiling the Microbial Signatures of Arabica Coffee Cherries: Insights into Ripeness Specific Diversity, Functional Traits, and Implications for Quality and Safety.</title>
        <authorList>
            <consortium name="RefSeq"/>
            <person name="Tenea G.N."/>
            <person name="Cifuentes V."/>
            <person name="Reyes P."/>
            <person name="Cevallos-Vallejos M."/>
        </authorList>
    </citation>
    <scope>NUCLEOTIDE SEQUENCE [LARGE SCALE GENOMIC DNA]</scope>
</reference>
<keyword evidence="4" id="KW-0433">Leucine-rich repeat</keyword>
<keyword evidence="14" id="KW-1185">Reference proteome</keyword>
<dbReference type="Pfam" id="PF08263">
    <property type="entry name" value="LRRNT_2"/>
    <property type="match status" value="1"/>
</dbReference>
<dbReference type="GeneID" id="113699231"/>
<name>A0A6P6TBG9_COFAR</name>
<keyword evidence="10" id="KW-0325">Glycoprotein</keyword>
<comment type="similarity">
    <text evidence="2">Belongs to the RLP family.</text>
</comment>
<dbReference type="Gene3D" id="3.80.10.10">
    <property type="entry name" value="Ribonuclease Inhibitor"/>
    <property type="match status" value="2"/>
</dbReference>
<evidence type="ECO:0000256" key="10">
    <source>
        <dbReference type="ARBA" id="ARBA00023180"/>
    </source>
</evidence>
<protein>
    <submittedName>
        <fullName evidence="15">Probable LRR receptor-like serine/threonine-protein kinase At4g37250</fullName>
    </submittedName>
</protein>
<dbReference type="Gene3D" id="1.10.510.10">
    <property type="entry name" value="Transferase(Phosphotransferase) domain 1"/>
    <property type="match status" value="1"/>
</dbReference>
<dbReference type="PANTHER" id="PTHR48056">
    <property type="entry name" value="LRR RECEPTOR-LIKE SERINE/THREONINE-PROTEIN KINASE-RELATED"/>
    <property type="match status" value="1"/>
</dbReference>
<dbReference type="PANTHER" id="PTHR48056:SF10">
    <property type="entry name" value="BNAC07G16060D PROTEIN"/>
    <property type="match status" value="1"/>
</dbReference>
<keyword evidence="5 12" id="KW-0812">Transmembrane</keyword>
<evidence type="ECO:0000313" key="14">
    <source>
        <dbReference type="Proteomes" id="UP001652660"/>
    </source>
</evidence>
<dbReference type="GO" id="GO:0033612">
    <property type="term" value="F:receptor serine/threonine kinase binding"/>
    <property type="evidence" value="ECO:0007669"/>
    <property type="project" value="TreeGrafter"/>
</dbReference>
<dbReference type="InterPro" id="IPR032675">
    <property type="entry name" value="LRR_dom_sf"/>
</dbReference>
<evidence type="ECO:0000256" key="7">
    <source>
        <dbReference type="ARBA" id="ARBA00022737"/>
    </source>
</evidence>
<dbReference type="SUPFAM" id="SSF56112">
    <property type="entry name" value="Protein kinase-like (PK-like)"/>
    <property type="match status" value="1"/>
</dbReference>
<dbReference type="FunFam" id="3.80.10.10:FF:000722">
    <property type="entry name" value="Leucine-rich repeat receptor-like protein kinase"/>
    <property type="match status" value="1"/>
</dbReference>
<evidence type="ECO:0000313" key="15">
    <source>
        <dbReference type="RefSeq" id="XP_027075242.1"/>
    </source>
</evidence>
<keyword evidence="9 12" id="KW-0472">Membrane</keyword>
<feature type="compositionally biased region" description="Low complexity" evidence="11">
    <location>
        <begin position="330"/>
        <end position="346"/>
    </location>
</feature>
<evidence type="ECO:0000256" key="8">
    <source>
        <dbReference type="ARBA" id="ARBA00022989"/>
    </source>
</evidence>
<dbReference type="Proteomes" id="UP001652660">
    <property type="component" value="Chromosome 7c"/>
</dbReference>
<evidence type="ECO:0000256" key="12">
    <source>
        <dbReference type="SAM" id="Phobius"/>
    </source>
</evidence>
<dbReference type="InterPro" id="IPR000719">
    <property type="entry name" value="Prot_kinase_dom"/>
</dbReference>
<comment type="subcellular location">
    <subcellularLocation>
        <location evidence="1">Membrane</location>
        <topology evidence="1">Single-pass type I membrane protein</topology>
    </subcellularLocation>
</comment>
<dbReference type="InterPro" id="IPR001611">
    <property type="entry name" value="Leu-rich_rpt"/>
</dbReference>
<dbReference type="GO" id="GO:0016020">
    <property type="term" value="C:membrane"/>
    <property type="evidence" value="ECO:0007669"/>
    <property type="project" value="UniProtKB-SubCell"/>
</dbReference>
<dbReference type="InterPro" id="IPR050647">
    <property type="entry name" value="Plant_LRR-RLKs"/>
</dbReference>
<dbReference type="Pfam" id="PF00560">
    <property type="entry name" value="LRR_1"/>
    <property type="match status" value="1"/>
</dbReference>
<feature type="region of interest" description="Disordered" evidence="11">
    <location>
        <begin position="642"/>
        <end position="684"/>
    </location>
</feature>
<dbReference type="SUPFAM" id="SSF52058">
    <property type="entry name" value="L domain-like"/>
    <property type="match status" value="1"/>
</dbReference>
<feature type="compositionally biased region" description="Low complexity" evidence="11">
    <location>
        <begin position="668"/>
        <end position="684"/>
    </location>
</feature>
<gene>
    <name evidence="15" type="primary">LOC113699231</name>
</gene>
<dbReference type="GO" id="GO:0005524">
    <property type="term" value="F:ATP binding"/>
    <property type="evidence" value="ECO:0007669"/>
    <property type="project" value="InterPro"/>
</dbReference>